<evidence type="ECO:0000313" key="1">
    <source>
        <dbReference type="EMBL" id="OMJ28931.1"/>
    </source>
</evidence>
<sequence>MKQFGNFDFSKKNINQAFKSKISSLSSKFAIKNPQDPSTSQNDSFGYFQNNASGMPSPTISNPDILDLDSEVLREVTIEGNDGGQLSEYVNSKIIYEAGLDFFFNKKHIFSLFIYMALKYTSLHTNSNLQVSIEKAS</sequence>
<dbReference type="Proteomes" id="UP000187429">
    <property type="component" value="Unassembled WGS sequence"/>
</dbReference>
<comment type="caution">
    <text evidence="1">The sequence shown here is derived from an EMBL/GenBank/DDBJ whole genome shotgun (WGS) entry which is preliminary data.</text>
</comment>
<dbReference type="AlphaFoldDB" id="A0A1R1YPV7"/>
<accession>A0A1R1YPV7</accession>
<organism evidence="1 2">
    <name type="scientific">Smittium culicis</name>
    <dbReference type="NCBI Taxonomy" id="133412"/>
    <lineage>
        <taxon>Eukaryota</taxon>
        <taxon>Fungi</taxon>
        <taxon>Fungi incertae sedis</taxon>
        <taxon>Zoopagomycota</taxon>
        <taxon>Kickxellomycotina</taxon>
        <taxon>Harpellomycetes</taxon>
        <taxon>Harpellales</taxon>
        <taxon>Legeriomycetaceae</taxon>
        <taxon>Smittium</taxon>
    </lineage>
</organism>
<name>A0A1R1YPV7_9FUNG</name>
<dbReference type="EMBL" id="LSSM01000429">
    <property type="protein sequence ID" value="OMJ28931.1"/>
    <property type="molecule type" value="Genomic_DNA"/>
</dbReference>
<protein>
    <submittedName>
        <fullName evidence="1">Uncharacterized protein</fullName>
    </submittedName>
</protein>
<keyword evidence="2" id="KW-1185">Reference proteome</keyword>
<gene>
    <name evidence="1" type="ORF">AYI69_g1576</name>
</gene>
<reference evidence="2" key="1">
    <citation type="submission" date="2017-01" db="EMBL/GenBank/DDBJ databases">
        <authorList>
            <person name="Wang Y."/>
            <person name="White M."/>
            <person name="Kvist S."/>
            <person name="Moncalvo J.-M."/>
        </authorList>
    </citation>
    <scope>NUCLEOTIDE SEQUENCE [LARGE SCALE GENOMIC DNA]</scope>
    <source>
        <strain evidence="2">ID-206-W2</strain>
    </source>
</reference>
<evidence type="ECO:0000313" key="2">
    <source>
        <dbReference type="Proteomes" id="UP000187429"/>
    </source>
</evidence>
<proteinExistence type="predicted"/>
<dbReference type="OrthoDB" id="10369441at2759"/>